<reference evidence="4" key="1">
    <citation type="submission" date="2025-08" db="UniProtKB">
        <authorList>
            <consortium name="RefSeq"/>
        </authorList>
    </citation>
    <scope>IDENTIFICATION</scope>
    <source>
        <tissue evidence="4">Fruit stalk</tissue>
    </source>
</reference>
<sequence>MFQLACDLSGVVVEATLKELLPAIINWGNKLDHILTVLLSHIVGSAQRCPPLSGVEGSVESHLRVLGERERWNLDVLLKMLAELLPYVHQKAIETCPFTPVLESNVTIFSSSILELYAGGHVEWPAFEWMHVDCFSGLLQLACLLPQKEDNLRNRTTKFLLGVSECFGDSYLMHIMLPVFLVSVGDDAGLTFFPPNIHSRIKGLRPRTAVAERLATLGILPLLLAGVLGSPGMREPLADYLRKLLVEGAMKENQFTPHNIDIVNAVRFLCTFEEHHGMIFNILWEMVVSSNVEMKISAANILKVIVPYTDAKVASTHVLPALITLGSDQNLNVKYASIDAFGAVAQHFKNDMIVDKIRVQMDAFLEDGSHEATIAVVRSLVVAVPHTTERLRDYLLSKIFQLTSTTVSATDVMRRRQRANAFCEAIRAMDATDLSANGIRDFLLPAIQNLLKDPDALDPAHKEALEIILKERSGGTFEALSKVMGAHLGIASSMTSFFGEGGLLGKKESTESPTEPVESPKAVAAPAPAEDTRFMRIMRVTDMLRGKAKNQEETH</sequence>
<dbReference type="OrthoDB" id="1695393at2759"/>
<dbReference type="InterPro" id="IPR021133">
    <property type="entry name" value="HEAT_type_2"/>
</dbReference>
<evidence type="ECO:0000256" key="1">
    <source>
        <dbReference type="PROSITE-ProRule" id="PRU00103"/>
    </source>
</evidence>
<dbReference type="GO" id="GO:0055037">
    <property type="term" value="C:recycling endosome"/>
    <property type="evidence" value="ECO:0007669"/>
    <property type="project" value="TreeGrafter"/>
</dbReference>
<proteinExistence type="predicted"/>
<dbReference type="Proteomes" id="UP000515121">
    <property type="component" value="Unplaced"/>
</dbReference>
<dbReference type="GO" id="GO:0005802">
    <property type="term" value="C:trans-Golgi network"/>
    <property type="evidence" value="ECO:0007669"/>
    <property type="project" value="InterPro"/>
</dbReference>
<name>A0A6P6B4K0_DURZI</name>
<evidence type="ECO:0000313" key="4">
    <source>
        <dbReference type="RefSeq" id="XP_022771990.1"/>
    </source>
</evidence>
<dbReference type="InterPro" id="IPR016024">
    <property type="entry name" value="ARM-type_fold"/>
</dbReference>
<gene>
    <name evidence="4" type="primary">LOC111314665</name>
</gene>
<keyword evidence="3" id="KW-1185">Reference proteome</keyword>
<dbReference type="PROSITE" id="PS50077">
    <property type="entry name" value="HEAT_REPEAT"/>
    <property type="match status" value="1"/>
</dbReference>
<dbReference type="PANTHER" id="PTHR32059">
    <property type="entry name" value="RAB11-BINDING PROTEIN RELCH"/>
    <property type="match status" value="1"/>
</dbReference>
<dbReference type="GO" id="GO:0032367">
    <property type="term" value="P:intracellular cholesterol transport"/>
    <property type="evidence" value="ECO:0007669"/>
    <property type="project" value="InterPro"/>
</dbReference>
<dbReference type="AlphaFoldDB" id="A0A6P6B4K0"/>
<dbReference type="KEGG" id="dzi:111314665"/>
<feature type="repeat" description="HEAT" evidence="1">
    <location>
        <begin position="318"/>
        <end position="356"/>
    </location>
</feature>
<feature type="region of interest" description="Disordered" evidence="2">
    <location>
        <begin position="502"/>
        <end position="528"/>
    </location>
</feature>
<dbReference type="GeneID" id="111314665"/>
<dbReference type="InterPro" id="IPR011989">
    <property type="entry name" value="ARM-like"/>
</dbReference>
<accession>A0A6P6B4K0</accession>
<evidence type="ECO:0000256" key="2">
    <source>
        <dbReference type="SAM" id="MobiDB-lite"/>
    </source>
</evidence>
<evidence type="ECO:0000313" key="3">
    <source>
        <dbReference type="Proteomes" id="UP000515121"/>
    </source>
</evidence>
<dbReference type="InterPro" id="IPR040362">
    <property type="entry name" value="RELCH"/>
</dbReference>
<dbReference type="Gene3D" id="1.25.10.10">
    <property type="entry name" value="Leucine-rich Repeat Variant"/>
    <property type="match status" value="1"/>
</dbReference>
<protein>
    <submittedName>
        <fullName evidence="4">LisH domain and HEAT repeat-containing protein KIAA1468 homolog</fullName>
    </submittedName>
</protein>
<feature type="compositionally biased region" description="Low complexity" evidence="2">
    <location>
        <begin position="511"/>
        <end position="520"/>
    </location>
</feature>
<organism evidence="3 4">
    <name type="scientific">Durio zibethinus</name>
    <name type="common">Durian</name>
    <dbReference type="NCBI Taxonomy" id="66656"/>
    <lineage>
        <taxon>Eukaryota</taxon>
        <taxon>Viridiplantae</taxon>
        <taxon>Streptophyta</taxon>
        <taxon>Embryophyta</taxon>
        <taxon>Tracheophyta</taxon>
        <taxon>Spermatophyta</taxon>
        <taxon>Magnoliopsida</taxon>
        <taxon>eudicotyledons</taxon>
        <taxon>Gunneridae</taxon>
        <taxon>Pentapetalae</taxon>
        <taxon>rosids</taxon>
        <taxon>malvids</taxon>
        <taxon>Malvales</taxon>
        <taxon>Malvaceae</taxon>
        <taxon>Helicteroideae</taxon>
        <taxon>Durio</taxon>
    </lineage>
</organism>
<dbReference type="RefSeq" id="XP_022771990.1">
    <property type="nucleotide sequence ID" value="XM_022916255.1"/>
</dbReference>
<dbReference type="SUPFAM" id="SSF48371">
    <property type="entry name" value="ARM repeat"/>
    <property type="match status" value="1"/>
</dbReference>
<dbReference type="PANTHER" id="PTHR32059:SF0">
    <property type="entry name" value="RAB11-BINDING PROTEIN RELCH"/>
    <property type="match status" value="1"/>
</dbReference>